<accession>A0A2P2IIG6</accession>
<sequence>MQLKAISHRKGLYTIKDHEMLFMFSFVHWDQIFRSHITSNEIEKHKKKQSKQYTMN</sequence>
<protein>
    <submittedName>
        <fullName evidence="1">Uncharacterized protein</fullName>
    </submittedName>
</protein>
<dbReference type="EMBL" id="GGEC01000540">
    <property type="protein sequence ID" value="MBW81023.1"/>
    <property type="molecule type" value="Transcribed_RNA"/>
</dbReference>
<dbReference type="AlphaFoldDB" id="A0A2P2IIG6"/>
<reference evidence="1" key="1">
    <citation type="submission" date="2018-02" db="EMBL/GenBank/DDBJ databases">
        <title>Rhizophora mucronata_Transcriptome.</title>
        <authorList>
            <person name="Meera S.P."/>
            <person name="Sreeshan A."/>
            <person name="Augustine A."/>
        </authorList>
    </citation>
    <scope>NUCLEOTIDE SEQUENCE</scope>
    <source>
        <tissue evidence="1">Leaf</tissue>
    </source>
</reference>
<organism evidence="1">
    <name type="scientific">Rhizophora mucronata</name>
    <name type="common">Asiatic mangrove</name>
    <dbReference type="NCBI Taxonomy" id="61149"/>
    <lineage>
        <taxon>Eukaryota</taxon>
        <taxon>Viridiplantae</taxon>
        <taxon>Streptophyta</taxon>
        <taxon>Embryophyta</taxon>
        <taxon>Tracheophyta</taxon>
        <taxon>Spermatophyta</taxon>
        <taxon>Magnoliopsida</taxon>
        <taxon>eudicotyledons</taxon>
        <taxon>Gunneridae</taxon>
        <taxon>Pentapetalae</taxon>
        <taxon>rosids</taxon>
        <taxon>fabids</taxon>
        <taxon>Malpighiales</taxon>
        <taxon>Rhizophoraceae</taxon>
        <taxon>Rhizophora</taxon>
    </lineage>
</organism>
<proteinExistence type="predicted"/>
<evidence type="ECO:0000313" key="1">
    <source>
        <dbReference type="EMBL" id="MBW81023.1"/>
    </source>
</evidence>
<name>A0A2P2IIG6_RHIMU</name>